<organism evidence="1 2">
    <name type="scientific">Stylosanthes scabra</name>
    <dbReference type="NCBI Taxonomy" id="79078"/>
    <lineage>
        <taxon>Eukaryota</taxon>
        <taxon>Viridiplantae</taxon>
        <taxon>Streptophyta</taxon>
        <taxon>Embryophyta</taxon>
        <taxon>Tracheophyta</taxon>
        <taxon>Spermatophyta</taxon>
        <taxon>Magnoliopsida</taxon>
        <taxon>eudicotyledons</taxon>
        <taxon>Gunneridae</taxon>
        <taxon>Pentapetalae</taxon>
        <taxon>rosids</taxon>
        <taxon>fabids</taxon>
        <taxon>Fabales</taxon>
        <taxon>Fabaceae</taxon>
        <taxon>Papilionoideae</taxon>
        <taxon>50 kb inversion clade</taxon>
        <taxon>dalbergioids sensu lato</taxon>
        <taxon>Dalbergieae</taxon>
        <taxon>Pterocarpus clade</taxon>
        <taxon>Stylosanthes</taxon>
    </lineage>
</organism>
<protein>
    <submittedName>
        <fullName evidence="1">Uncharacterized protein</fullName>
    </submittedName>
</protein>
<name>A0ABU6WQX8_9FABA</name>
<proteinExistence type="predicted"/>
<dbReference type="EMBL" id="JASCZI010182127">
    <property type="protein sequence ID" value="MED6187108.1"/>
    <property type="molecule type" value="Genomic_DNA"/>
</dbReference>
<evidence type="ECO:0000313" key="2">
    <source>
        <dbReference type="Proteomes" id="UP001341840"/>
    </source>
</evidence>
<accession>A0ABU6WQX8</accession>
<gene>
    <name evidence="1" type="ORF">PIB30_073249</name>
</gene>
<reference evidence="1 2" key="1">
    <citation type="journal article" date="2023" name="Plants (Basel)">
        <title>Bridging the Gap: Combining Genomics and Transcriptomics Approaches to Understand Stylosanthes scabra, an Orphan Legume from the Brazilian Caatinga.</title>
        <authorList>
            <person name="Ferreira-Neto J.R.C."/>
            <person name="da Silva M.D."/>
            <person name="Binneck E."/>
            <person name="de Melo N.F."/>
            <person name="da Silva R.H."/>
            <person name="de Melo A.L.T.M."/>
            <person name="Pandolfi V."/>
            <person name="Bustamante F.O."/>
            <person name="Brasileiro-Vidal A.C."/>
            <person name="Benko-Iseppon A.M."/>
        </authorList>
    </citation>
    <scope>NUCLEOTIDE SEQUENCE [LARGE SCALE GENOMIC DNA]</scope>
    <source>
        <tissue evidence="1">Leaves</tissue>
    </source>
</reference>
<dbReference type="Proteomes" id="UP001341840">
    <property type="component" value="Unassembled WGS sequence"/>
</dbReference>
<sequence length="148" mass="16810">MAFVLDGGKYFSRGYFGRQSVVPVLRSIIQREWQSEYFNSIFVTTGPSSGSADDFKILDMLNRVLARPTIELRKKIYHTRFEFEVCIEFGKSVGLVIKRSACPSDLLKSKSSPMVKLGIWLALLDVKFVQFQDRTTTSQGPNAILTFK</sequence>
<evidence type="ECO:0000313" key="1">
    <source>
        <dbReference type="EMBL" id="MED6187108.1"/>
    </source>
</evidence>
<comment type="caution">
    <text evidence="1">The sequence shown here is derived from an EMBL/GenBank/DDBJ whole genome shotgun (WGS) entry which is preliminary data.</text>
</comment>
<keyword evidence="2" id="KW-1185">Reference proteome</keyword>